<evidence type="ECO:0000256" key="1">
    <source>
        <dbReference type="SAM" id="Phobius"/>
    </source>
</evidence>
<protein>
    <submittedName>
        <fullName evidence="2">Uncharacterized protein</fullName>
    </submittedName>
</protein>
<sequence>MEIEPIEDKRIRRIHKALGSDDVELVGFLLKESDIALDDAYAFHYSVAYCDRSRSRRLSTMLLLAVAYCIILKAIKTITLGEILNSTHSHLDRECFESIP</sequence>
<accession>A0A540N4T7</accession>
<dbReference type="EMBL" id="VIEB01000111">
    <property type="protein sequence ID" value="TQE06029.1"/>
    <property type="molecule type" value="Genomic_DNA"/>
</dbReference>
<dbReference type="GO" id="GO:0005634">
    <property type="term" value="C:nucleus"/>
    <property type="evidence" value="ECO:0007669"/>
    <property type="project" value="TreeGrafter"/>
</dbReference>
<name>A0A540N4T7_MALBA</name>
<dbReference type="InterPro" id="IPR044292">
    <property type="entry name" value="NPR"/>
</dbReference>
<dbReference type="STRING" id="106549.A0A540N4T7"/>
<dbReference type="GO" id="GO:2000022">
    <property type="term" value="P:regulation of jasmonic acid mediated signaling pathway"/>
    <property type="evidence" value="ECO:0007669"/>
    <property type="project" value="InterPro"/>
</dbReference>
<keyword evidence="3" id="KW-1185">Reference proteome</keyword>
<dbReference type="AlphaFoldDB" id="A0A540N4T7"/>
<gene>
    <name evidence="2" type="ORF">C1H46_008339</name>
</gene>
<evidence type="ECO:0000313" key="3">
    <source>
        <dbReference type="Proteomes" id="UP000315295"/>
    </source>
</evidence>
<keyword evidence="1" id="KW-0472">Membrane</keyword>
<keyword evidence="1" id="KW-1133">Transmembrane helix</keyword>
<comment type="caution">
    <text evidence="2">The sequence shown here is derived from an EMBL/GenBank/DDBJ whole genome shotgun (WGS) entry which is preliminary data.</text>
</comment>
<feature type="transmembrane region" description="Helical" evidence="1">
    <location>
        <begin position="62"/>
        <end position="84"/>
    </location>
</feature>
<dbReference type="GO" id="GO:2000031">
    <property type="term" value="P:regulation of salicylic acid mediated signaling pathway"/>
    <property type="evidence" value="ECO:0007669"/>
    <property type="project" value="InterPro"/>
</dbReference>
<organism evidence="2 3">
    <name type="scientific">Malus baccata</name>
    <name type="common">Siberian crab apple</name>
    <name type="synonym">Pyrus baccata</name>
    <dbReference type="NCBI Taxonomy" id="106549"/>
    <lineage>
        <taxon>Eukaryota</taxon>
        <taxon>Viridiplantae</taxon>
        <taxon>Streptophyta</taxon>
        <taxon>Embryophyta</taxon>
        <taxon>Tracheophyta</taxon>
        <taxon>Spermatophyta</taxon>
        <taxon>Magnoliopsida</taxon>
        <taxon>eudicotyledons</taxon>
        <taxon>Gunneridae</taxon>
        <taxon>Pentapetalae</taxon>
        <taxon>rosids</taxon>
        <taxon>fabids</taxon>
        <taxon>Rosales</taxon>
        <taxon>Rosaceae</taxon>
        <taxon>Amygdaloideae</taxon>
        <taxon>Maleae</taxon>
        <taxon>Malus</taxon>
    </lineage>
</organism>
<dbReference type="Proteomes" id="UP000315295">
    <property type="component" value="Unassembled WGS sequence"/>
</dbReference>
<dbReference type="PANTHER" id="PTHR46475:SF7">
    <property type="entry name" value="REGULATORY PROTEIN, PUTATIVE-RELATED"/>
    <property type="match status" value="1"/>
</dbReference>
<dbReference type="GO" id="GO:0050832">
    <property type="term" value="P:defense response to fungus"/>
    <property type="evidence" value="ECO:0007669"/>
    <property type="project" value="TreeGrafter"/>
</dbReference>
<proteinExistence type="predicted"/>
<dbReference type="GO" id="GO:0042742">
    <property type="term" value="P:defense response to bacterium"/>
    <property type="evidence" value="ECO:0007669"/>
    <property type="project" value="TreeGrafter"/>
</dbReference>
<keyword evidence="1" id="KW-0812">Transmembrane</keyword>
<evidence type="ECO:0000313" key="2">
    <source>
        <dbReference type="EMBL" id="TQE06029.1"/>
    </source>
</evidence>
<reference evidence="2 3" key="1">
    <citation type="journal article" date="2019" name="G3 (Bethesda)">
        <title>Sequencing of a Wild Apple (Malus baccata) Genome Unravels the Differences Between Cultivated and Wild Apple Species Regarding Disease Resistance and Cold Tolerance.</title>
        <authorList>
            <person name="Chen X."/>
        </authorList>
    </citation>
    <scope>NUCLEOTIDE SEQUENCE [LARGE SCALE GENOMIC DNA]</scope>
    <source>
        <strain evidence="3">cv. Shandingzi</strain>
        <tissue evidence="2">Leaves</tissue>
    </source>
</reference>
<dbReference type="GO" id="GO:0009862">
    <property type="term" value="P:systemic acquired resistance, salicylic acid mediated signaling pathway"/>
    <property type="evidence" value="ECO:0007669"/>
    <property type="project" value="InterPro"/>
</dbReference>
<dbReference type="PANTHER" id="PTHR46475">
    <property type="entry name" value="REGULATORY PROTEIN NPR3"/>
    <property type="match status" value="1"/>
</dbReference>